<organism evidence="1 2">
    <name type="scientific">Candidatus Woesebacteria bacterium RIFCSPLOWO2_01_FULL_39_10b</name>
    <dbReference type="NCBI Taxonomy" id="1802517"/>
    <lineage>
        <taxon>Bacteria</taxon>
        <taxon>Candidatus Woeseibacteriota</taxon>
    </lineage>
</organism>
<dbReference type="Proteomes" id="UP000176404">
    <property type="component" value="Unassembled WGS sequence"/>
</dbReference>
<dbReference type="SUPFAM" id="SSF48557">
    <property type="entry name" value="L-aspartase-like"/>
    <property type="match status" value="1"/>
</dbReference>
<protein>
    <recommendedName>
        <fullName evidence="3">Phenylalanine ammonia-lyase</fullName>
    </recommendedName>
</protein>
<evidence type="ECO:0000313" key="1">
    <source>
        <dbReference type="EMBL" id="OGM59649.1"/>
    </source>
</evidence>
<dbReference type="Pfam" id="PF00221">
    <property type="entry name" value="Lyase_aromatic"/>
    <property type="match status" value="1"/>
</dbReference>
<dbReference type="InterPro" id="IPR024083">
    <property type="entry name" value="Fumarase/histidase_N"/>
</dbReference>
<dbReference type="Gene3D" id="1.20.200.10">
    <property type="entry name" value="Fumarase/aspartase (Central domain)"/>
    <property type="match status" value="1"/>
</dbReference>
<dbReference type="EMBL" id="MGHD01000017">
    <property type="protein sequence ID" value="OGM59649.1"/>
    <property type="molecule type" value="Genomic_DNA"/>
</dbReference>
<reference evidence="1 2" key="1">
    <citation type="journal article" date="2016" name="Nat. Commun.">
        <title>Thousands of microbial genomes shed light on interconnected biogeochemical processes in an aquifer system.</title>
        <authorList>
            <person name="Anantharaman K."/>
            <person name="Brown C.T."/>
            <person name="Hug L.A."/>
            <person name="Sharon I."/>
            <person name="Castelle C.J."/>
            <person name="Probst A.J."/>
            <person name="Thomas B.C."/>
            <person name="Singh A."/>
            <person name="Wilkins M.J."/>
            <person name="Karaoz U."/>
            <person name="Brodie E.L."/>
            <person name="Williams K.H."/>
            <person name="Hubbard S.S."/>
            <person name="Banfield J.F."/>
        </authorList>
    </citation>
    <scope>NUCLEOTIDE SEQUENCE [LARGE SCALE GENOMIC DNA]</scope>
</reference>
<accession>A0A1F8B7H2</accession>
<dbReference type="AlphaFoldDB" id="A0A1F8B7H2"/>
<evidence type="ECO:0008006" key="3">
    <source>
        <dbReference type="Google" id="ProtNLM"/>
    </source>
</evidence>
<dbReference type="InterPro" id="IPR008948">
    <property type="entry name" value="L-Aspartase-like"/>
</dbReference>
<dbReference type="CDD" id="cd00332">
    <property type="entry name" value="PAL-HAL"/>
    <property type="match status" value="1"/>
</dbReference>
<gene>
    <name evidence="1" type="ORF">A2892_03940</name>
</gene>
<evidence type="ECO:0000313" key="2">
    <source>
        <dbReference type="Proteomes" id="UP000176404"/>
    </source>
</evidence>
<name>A0A1F8B7H2_9BACT</name>
<dbReference type="Gene3D" id="1.10.275.10">
    <property type="entry name" value="Fumarase/aspartase (N-terminal domain)"/>
    <property type="match status" value="1"/>
</dbReference>
<dbReference type="PANTHER" id="PTHR10362">
    <property type="entry name" value="HISTIDINE AMMONIA-LYASE"/>
    <property type="match status" value="1"/>
</dbReference>
<sequence>MGMYAKLRSNLEEFLGTPSIININVGINIKLSQIYFVARKNLQVQLNISKQREEKIKVIFENMANQVRSGIPIYGTTTAYGARAGLILNRGKESVRWKNACRLSEAIIHVDVSTGPIIAKDIVRAAMLVRLTALLSGHSAIRLQTIKAIQKLLNNYITPIVGWYGSVGASGDLAQNGRIVATLLQKKTAKVWDKDGKVVSASFALKKSGMKPIQLAPKEGLALVNGDNFSTAAATLISIDLYKLMFINTFVSALTIQALKATTRNFHPLLQTLRPHPGQKLAADLLRKLLEGSKLSFGSLEFLTKREGSIQDVYSIRCLPQFYGPDWETLFVVMDTLEINANSVSDNPLWTDLKTTYKDKTPYQWVSGGNFLAMYMSDALDKLRKIFVHIVKQNDRHMARLTHPAFNNGLPPNLSHQSAISQTTFKGLQTQMGMYEVFASLLATPVSTAFGVHEEFNQDITSHALTSALLTQEVLAIAKLAVASGLISACQAIDFRGGINLISPATREIFRWLRKRVPFIKKEQSLGFYVEKIADEILSDDLLKICLKVL</sequence>
<comment type="caution">
    <text evidence="1">The sequence shown here is derived from an EMBL/GenBank/DDBJ whole genome shotgun (WGS) entry which is preliminary data.</text>
</comment>
<dbReference type="STRING" id="1802517.A2892_03940"/>
<dbReference type="InterPro" id="IPR001106">
    <property type="entry name" value="Aromatic_Lyase"/>
</dbReference>
<dbReference type="GO" id="GO:0016841">
    <property type="term" value="F:ammonia-lyase activity"/>
    <property type="evidence" value="ECO:0007669"/>
    <property type="project" value="UniProtKB-ARBA"/>
</dbReference>
<proteinExistence type="predicted"/>